<dbReference type="OrthoDB" id="543755at2"/>
<dbReference type="PATRIC" id="fig|570277.3.peg.5149"/>
<dbReference type="EMBL" id="CP013251">
    <property type="protein sequence ID" value="AMO58714.1"/>
    <property type="molecule type" value="Genomic_DNA"/>
</dbReference>
<gene>
    <name evidence="1" type="primary">kpsC</name>
    <name evidence="1" type="ORF">EZMO1_4818</name>
</gene>
<dbReference type="Pfam" id="PF05159">
    <property type="entry name" value="Capsule_synth"/>
    <property type="match status" value="2"/>
</dbReference>
<evidence type="ECO:0000313" key="2">
    <source>
        <dbReference type="Proteomes" id="UP000071065"/>
    </source>
</evidence>
<dbReference type="GO" id="GO:0015774">
    <property type="term" value="P:polysaccharide transport"/>
    <property type="evidence" value="ECO:0007669"/>
    <property type="project" value="InterPro"/>
</dbReference>
<accession>A0A142BIY8</accession>
<dbReference type="KEGG" id="emp:EZMO1_4818"/>
<organism evidence="1 2">
    <name type="scientific">Endozoicomonas montiporae CL-33</name>
    <dbReference type="NCBI Taxonomy" id="570277"/>
    <lineage>
        <taxon>Bacteria</taxon>
        <taxon>Pseudomonadati</taxon>
        <taxon>Pseudomonadota</taxon>
        <taxon>Gammaproteobacteria</taxon>
        <taxon>Oceanospirillales</taxon>
        <taxon>Endozoicomonadaceae</taxon>
        <taxon>Endozoicomonas</taxon>
    </lineage>
</organism>
<sequence length="693" mass="78512">MSQFITFSKGISGANELECLIGEPVSHVNAFQQLTKKFSGSAVTTLGWGRKNNTSKARAFSRKNDIPIWSLEDGFIAYLGHPALGDRRFSLIVDKTGIYYDATQPSDIEYLLNHPEEWLTAELQARSVNLLRVIRQHQITKYNHEPVSRWEPENKVQNRVLVVDQTYGDCSIKYGMADESSFDAMLTAALSENPDSEVWVKVHPDVVLGKKKGYFELEPCGQKIKGFANDRLKVMAEKVNAQSLFPHFNKVYVVTSQLGFEALWYGKQVVCFGVPFYSGWGLTDDRIGCTRRTVQHSIESLFAAACLKYTRYIDPEMGERCELEDIVDLIALQRRYQKQEVNTLYAVGFSLWKRAFLGCFIGGRAQQVKFVSSTDKAVEKASEGDGILLWGAKQYDFQAPQGIALWRAEDAFIRSNGLGAELRRPGSLIIDKQGMYFDCTRPSDLETAINTLQLSDREKERGEQLVRTLVRQRVSKYNLLGKEQQVFASAAHQQKKILVTGQVNNDASLKWGSPVVQSNLELLKAVRASAPDAFIVYKPHPDVLLAGREGHIPEPQALQWADSMVSDNDILDCIDQCDELHVMTSLAGFEALTRGKTVHCWGAPFYSGWGLTIDQLNIPRRTAKRSLAELTYFAHCYYPNYIHWVTRRFTTVERMIQALKQEATVHQTRSNKLVNWLARNRRKAGYLVEVFTK</sequence>
<dbReference type="CDD" id="cd16439">
    <property type="entry name" value="beta_Kdo_transferase_KpsC_2"/>
    <property type="match status" value="1"/>
</dbReference>
<dbReference type="Proteomes" id="UP000071065">
    <property type="component" value="Chromosome"/>
</dbReference>
<dbReference type="AlphaFoldDB" id="A0A142BIY8"/>
<evidence type="ECO:0000313" key="1">
    <source>
        <dbReference type="EMBL" id="AMO58714.1"/>
    </source>
</evidence>
<dbReference type="GO" id="GO:0000271">
    <property type="term" value="P:polysaccharide biosynthetic process"/>
    <property type="evidence" value="ECO:0007669"/>
    <property type="project" value="InterPro"/>
</dbReference>
<name>A0A142BIY8_9GAMM</name>
<proteinExistence type="predicted"/>
<dbReference type="RefSeq" id="WP_051790279.1">
    <property type="nucleotide sequence ID" value="NZ_CP013251.1"/>
</dbReference>
<dbReference type="InterPro" id="IPR007833">
    <property type="entry name" value="Capsule_polysaccharide_synth"/>
</dbReference>
<protein>
    <submittedName>
        <fullName evidence="1">Capsule polysaccharide export protein KpsC</fullName>
    </submittedName>
</protein>
<dbReference type="STRING" id="570277.EZMO1_4818"/>
<reference evidence="1 2" key="1">
    <citation type="journal article" date="2016" name="Front. Microbiol.">
        <title>Genomic Insight into the Host-Endosymbiont Relationship of Endozoicomonas montiporae CL-33(T) with its Coral Host.</title>
        <authorList>
            <person name="Ding J.-Y."/>
            <person name="Shiu J.-H."/>
            <person name="Chen W.-M."/>
            <person name="Chiang Y.-R."/>
            <person name="Tang S.-L."/>
        </authorList>
    </citation>
    <scope>NUCLEOTIDE SEQUENCE [LARGE SCALE GENOMIC DNA]</scope>
    <source>
        <strain evidence="1 2">CL-33</strain>
    </source>
</reference>
<dbReference type="CDD" id="cd16440">
    <property type="entry name" value="beta_Kdo_transferase_KpsC_1"/>
    <property type="match status" value="1"/>
</dbReference>